<keyword evidence="6 7" id="KW-0472">Membrane</keyword>
<comment type="subcellular location">
    <subcellularLocation>
        <location evidence="1">Cell membrane</location>
        <topology evidence="1">Multi-pass membrane protein</topology>
    </subcellularLocation>
</comment>
<dbReference type="InterPro" id="IPR032818">
    <property type="entry name" value="DedA-like"/>
</dbReference>
<dbReference type="PANTHER" id="PTHR30353:SF15">
    <property type="entry name" value="INNER MEMBRANE PROTEIN YABI"/>
    <property type="match status" value="1"/>
</dbReference>
<evidence type="ECO:0000313" key="10">
    <source>
        <dbReference type="Proteomes" id="UP000199677"/>
    </source>
</evidence>
<dbReference type="OrthoDB" id="9780918at2"/>
<feature type="transmembrane region" description="Helical" evidence="7">
    <location>
        <begin position="288"/>
        <end position="311"/>
    </location>
</feature>
<feature type="transmembrane region" description="Helical" evidence="7">
    <location>
        <begin position="55"/>
        <end position="80"/>
    </location>
</feature>
<keyword evidence="4 7" id="KW-0812">Transmembrane</keyword>
<dbReference type="RefSeq" id="WP_089706775.1">
    <property type="nucleotide sequence ID" value="NZ_FNII01000009.1"/>
</dbReference>
<organism evidence="9 10">
    <name type="scientific">Vreelandella arcis</name>
    <dbReference type="NCBI Taxonomy" id="416873"/>
    <lineage>
        <taxon>Bacteria</taxon>
        <taxon>Pseudomonadati</taxon>
        <taxon>Pseudomonadota</taxon>
        <taxon>Gammaproteobacteria</taxon>
        <taxon>Oceanospirillales</taxon>
        <taxon>Halomonadaceae</taxon>
        <taxon>Vreelandella</taxon>
    </lineage>
</organism>
<reference evidence="10" key="1">
    <citation type="submission" date="2016-10" db="EMBL/GenBank/DDBJ databases">
        <authorList>
            <person name="Varghese N."/>
            <person name="Submissions S."/>
        </authorList>
    </citation>
    <scope>NUCLEOTIDE SEQUENCE [LARGE SCALE GENOMIC DNA]</scope>
    <source>
        <strain evidence="10">CGMCC 1.6494</strain>
    </source>
</reference>
<dbReference type="STRING" id="416873.SAMN04487951_10939"/>
<dbReference type="InterPro" id="IPR000326">
    <property type="entry name" value="PAP2/HPO"/>
</dbReference>
<evidence type="ECO:0000256" key="3">
    <source>
        <dbReference type="ARBA" id="ARBA00022475"/>
    </source>
</evidence>
<feature type="transmembrane region" description="Helical" evidence="7">
    <location>
        <begin position="359"/>
        <end position="377"/>
    </location>
</feature>
<keyword evidence="5 7" id="KW-1133">Transmembrane helix</keyword>
<feature type="transmembrane region" description="Helical" evidence="7">
    <location>
        <begin position="413"/>
        <end position="431"/>
    </location>
</feature>
<dbReference type="Proteomes" id="UP000199677">
    <property type="component" value="Unassembled WGS sequence"/>
</dbReference>
<dbReference type="InterPro" id="IPR032816">
    <property type="entry name" value="VTT_dom"/>
</dbReference>
<dbReference type="Pfam" id="PF01569">
    <property type="entry name" value="PAP2"/>
    <property type="match status" value="1"/>
</dbReference>
<dbReference type="Pfam" id="PF09335">
    <property type="entry name" value="VTT_dom"/>
    <property type="match status" value="1"/>
</dbReference>
<dbReference type="InterPro" id="IPR036938">
    <property type="entry name" value="PAP2/HPO_sf"/>
</dbReference>
<dbReference type="PANTHER" id="PTHR30353">
    <property type="entry name" value="INNER MEMBRANE PROTEIN DEDA-RELATED"/>
    <property type="match status" value="1"/>
</dbReference>
<gene>
    <name evidence="9" type="ORF">SAMN04487951_10939</name>
</gene>
<feature type="transmembrane region" description="Helical" evidence="7">
    <location>
        <begin position="318"/>
        <end position="339"/>
    </location>
</feature>
<evidence type="ECO:0000259" key="8">
    <source>
        <dbReference type="SMART" id="SM00014"/>
    </source>
</evidence>
<accession>A0A1H0EXJ8</accession>
<keyword evidence="3" id="KW-1003">Cell membrane</keyword>
<feature type="transmembrane region" description="Helical" evidence="7">
    <location>
        <begin position="237"/>
        <end position="258"/>
    </location>
</feature>
<proteinExistence type="inferred from homology"/>
<keyword evidence="10" id="KW-1185">Reference proteome</keyword>
<dbReference type="EMBL" id="FNII01000009">
    <property type="protein sequence ID" value="SDN87075.1"/>
    <property type="molecule type" value="Genomic_DNA"/>
</dbReference>
<dbReference type="CDD" id="cd03392">
    <property type="entry name" value="PAP2_like_2"/>
    <property type="match status" value="1"/>
</dbReference>
<evidence type="ECO:0000256" key="6">
    <source>
        <dbReference type="ARBA" id="ARBA00023136"/>
    </source>
</evidence>
<dbReference type="Gene3D" id="1.20.144.10">
    <property type="entry name" value="Phosphatidic acid phosphatase type 2/haloperoxidase"/>
    <property type="match status" value="1"/>
</dbReference>
<comment type="similarity">
    <text evidence="2">Belongs to the DedA family.</text>
</comment>
<feature type="transmembrane region" description="Helical" evidence="7">
    <location>
        <begin position="16"/>
        <end position="43"/>
    </location>
</feature>
<dbReference type="SMART" id="SM00014">
    <property type="entry name" value="acidPPc"/>
    <property type="match status" value="1"/>
</dbReference>
<protein>
    <submittedName>
        <fullName evidence="9">Undecaprenyl-diphosphatase</fullName>
    </submittedName>
</protein>
<feature type="transmembrane region" description="Helical" evidence="7">
    <location>
        <begin position="141"/>
        <end position="159"/>
    </location>
</feature>
<feature type="transmembrane region" description="Helical" evidence="7">
    <location>
        <begin position="179"/>
        <end position="198"/>
    </location>
</feature>
<name>A0A1H0EXJ8_9GAMM</name>
<evidence type="ECO:0000256" key="2">
    <source>
        <dbReference type="ARBA" id="ARBA00010792"/>
    </source>
</evidence>
<dbReference type="GO" id="GO:0005886">
    <property type="term" value="C:plasma membrane"/>
    <property type="evidence" value="ECO:0007669"/>
    <property type="project" value="UniProtKB-SubCell"/>
</dbReference>
<dbReference type="AlphaFoldDB" id="A0A1H0EXJ8"/>
<evidence type="ECO:0000256" key="5">
    <source>
        <dbReference type="ARBA" id="ARBA00022989"/>
    </source>
</evidence>
<evidence type="ECO:0000313" key="9">
    <source>
        <dbReference type="EMBL" id="SDN87075.1"/>
    </source>
</evidence>
<dbReference type="SUPFAM" id="SSF48317">
    <property type="entry name" value="Acid phosphatase/Vanadium-dependent haloperoxidase"/>
    <property type="match status" value="1"/>
</dbReference>
<evidence type="ECO:0000256" key="7">
    <source>
        <dbReference type="SAM" id="Phobius"/>
    </source>
</evidence>
<feature type="domain" description="Phosphatidic acid phosphatase type 2/haloperoxidase" evidence="8">
    <location>
        <begin position="317"/>
        <end position="428"/>
    </location>
</feature>
<evidence type="ECO:0000256" key="1">
    <source>
        <dbReference type="ARBA" id="ARBA00004651"/>
    </source>
</evidence>
<feature type="transmembrane region" description="Helical" evidence="7">
    <location>
        <begin position="386"/>
        <end position="407"/>
    </location>
</feature>
<sequence length="465" mass="50887">MPLVDTLHSLTLNPPLLLCVVLAISLVESLALVGLLVPGVVLITTAASLAGHQDIALAWLIGAAFIGAVLGDGISFTLGFKHREQVIQRWPLSQHPEWLARGARFFERYGAWSVFIGRFVGPVRPIIPLVAGMMRMPPRTFIWANLVSAVLWAPAYVLPGYLLGRTWQQHLNLPPGLEAALLILGTIIVVLAVIFSWGRQQASRHGRLYRAMVVGIRRLPLLRRPWLAMSQSGDVPLASLLLLVIAVGTLSGWTLLVIGHDGPLEMDLFIQQLLTQLQSDVSVTVGNIFARIGDTLGIIVLTLPWAAWMLTAKRWDALLHWCGAFAGVALLNVVGKGVFERSRPDTPDYLMGSYSYPSAHTSTAVVLFGLTAAFVAAEMPRQKRFWAYWVALALALPMALSRLVVGVHWFSDLVGGALLGLVVCALTRLYWQQQPRPPLRPCPWRLLSVSSLILISARVGLLPPV</sequence>
<evidence type="ECO:0000256" key="4">
    <source>
        <dbReference type="ARBA" id="ARBA00022692"/>
    </source>
</evidence>